<organism evidence="3 4">
    <name type="scientific">Neonectria ditissima</name>
    <dbReference type="NCBI Taxonomy" id="78410"/>
    <lineage>
        <taxon>Eukaryota</taxon>
        <taxon>Fungi</taxon>
        <taxon>Dikarya</taxon>
        <taxon>Ascomycota</taxon>
        <taxon>Pezizomycotina</taxon>
        <taxon>Sordariomycetes</taxon>
        <taxon>Hypocreomycetidae</taxon>
        <taxon>Hypocreales</taxon>
        <taxon>Nectriaceae</taxon>
        <taxon>Neonectria</taxon>
    </lineage>
</organism>
<comment type="caution">
    <text evidence="3">The sequence shown here is derived from an EMBL/GenBank/DDBJ whole genome shotgun (WGS) entry which is preliminary data.</text>
</comment>
<keyword evidence="2" id="KW-0472">Membrane</keyword>
<evidence type="ECO:0000313" key="3">
    <source>
        <dbReference type="EMBL" id="KPM44829.1"/>
    </source>
</evidence>
<dbReference type="AlphaFoldDB" id="A0A0P7BYF1"/>
<evidence type="ECO:0000256" key="1">
    <source>
        <dbReference type="SAM" id="MobiDB-lite"/>
    </source>
</evidence>
<evidence type="ECO:0000313" key="4">
    <source>
        <dbReference type="Proteomes" id="UP000050424"/>
    </source>
</evidence>
<gene>
    <name evidence="3" type="ORF">AK830_g1694</name>
</gene>
<accession>A0A0P7BYF1</accession>
<proteinExistence type="predicted"/>
<feature type="region of interest" description="Disordered" evidence="1">
    <location>
        <begin position="321"/>
        <end position="340"/>
    </location>
</feature>
<feature type="transmembrane region" description="Helical" evidence="2">
    <location>
        <begin position="207"/>
        <end position="227"/>
    </location>
</feature>
<dbReference type="EMBL" id="LKCW01000014">
    <property type="protein sequence ID" value="KPM44829.1"/>
    <property type="molecule type" value="Genomic_DNA"/>
</dbReference>
<keyword evidence="2" id="KW-1133">Transmembrane helix</keyword>
<name>A0A0P7BYF1_9HYPO</name>
<feature type="transmembrane region" description="Helical" evidence="2">
    <location>
        <begin position="115"/>
        <end position="136"/>
    </location>
</feature>
<feature type="transmembrane region" description="Helical" evidence="2">
    <location>
        <begin position="20"/>
        <end position="42"/>
    </location>
</feature>
<sequence>MSGSTQTDADLDLSVYFQSSWAILSTIGIGNVLFGFTVVGITSLSPISLIPIVVSAAGAIANGLCYYYNFGDYPVANSAAASAVADIMWMVQEAGVSFYSYAILIRILRNRERIAFIAIFWFLILVIFVLRILILVSRVRVILAGRAILRNIINGLHIGYFVSIALVECLSAYFLLKKFTTAKKISQEASLRSTLFQHLMRSTEIRLATLAVIGITRAVTYFFQPSVQKATTLTSQIDHFFYTLECLFPVMIFIDMLASKLALTSNNSNNINNMNNLESSSFRLATRRPSRHERLYSSGGGDPPPFSVWDGVQDSRREQEVDSVNSAASSKQEILERQSRSIEPALQGKSIKKTVEISIHHGNRSGSASSDLAQLPVHV</sequence>
<keyword evidence="4" id="KW-1185">Reference proteome</keyword>
<feature type="transmembrane region" description="Helical" evidence="2">
    <location>
        <begin position="89"/>
        <end position="108"/>
    </location>
</feature>
<protein>
    <recommendedName>
        <fullName evidence="5">G-protein coupled receptors family 1 profile domain-containing protein</fullName>
    </recommendedName>
</protein>
<feature type="transmembrane region" description="Helical" evidence="2">
    <location>
        <begin position="49"/>
        <end position="69"/>
    </location>
</feature>
<feature type="transmembrane region" description="Helical" evidence="2">
    <location>
        <begin position="156"/>
        <end position="176"/>
    </location>
</feature>
<feature type="compositionally biased region" description="Polar residues" evidence="1">
    <location>
        <begin position="322"/>
        <end position="332"/>
    </location>
</feature>
<evidence type="ECO:0008006" key="5">
    <source>
        <dbReference type="Google" id="ProtNLM"/>
    </source>
</evidence>
<keyword evidence="2" id="KW-0812">Transmembrane</keyword>
<dbReference type="OrthoDB" id="5306317at2759"/>
<dbReference type="Proteomes" id="UP000050424">
    <property type="component" value="Unassembled WGS sequence"/>
</dbReference>
<feature type="transmembrane region" description="Helical" evidence="2">
    <location>
        <begin position="239"/>
        <end position="258"/>
    </location>
</feature>
<reference evidence="3 4" key="1">
    <citation type="submission" date="2015-09" db="EMBL/GenBank/DDBJ databases">
        <title>Draft genome of a European isolate of the apple canker pathogen Neonectria ditissima.</title>
        <authorList>
            <person name="Gomez-Cortecero A."/>
            <person name="Harrison R.J."/>
            <person name="Armitage A.D."/>
        </authorList>
    </citation>
    <scope>NUCLEOTIDE SEQUENCE [LARGE SCALE GENOMIC DNA]</scope>
    <source>
        <strain evidence="3 4">R09/05</strain>
    </source>
</reference>
<evidence type="ECO:0000256" key="2">
    <source>
        <dbReference type="SAM" id="Phobius"/>
    </source>
</evidence>